<sequence>MIQHSLAASCRATPRLRHAWLTTLAEHNARQGDHDEAMCCQLHIAALIAEYLKLRGAQPWGAEVFQDISMNIPKDETGLKIDEGKGWSCL</sequence>
<dbReference type="Pfam" id="PF06920">
    <property type="entry name" value="DHR-2_Lobe_A"/>
    <property type="match status" value="1"/>
</dbReference>
<organism evidence="2 3">
    <name type="scientific">Plutella xylostella</name>
    <name type="common">Diamondback moth</name>
    <name type="synonym">Plutella maculipennis</name>
    <dbReference type="NCBI Taxonomy" id="51655"/>
    <lineage>
        <taxon>Eukaryota</taxon>
        <taxon>Metazoa</taxon>
        <taxon>Ecdysozoa</taxon>
        <taxon>Arthropoda</taxon>
        <taxon>Hexapoda</taxon>
        <taxon>Insecta</taxon>
        <taxon>Pterygota</taxon>
        <taxon>Neoptera</taxon>
        <taxon>Endopterygota</taxon>
        <taxon>Lepidoptera</taxon>
        <taxon>Glossata</taxon>
        <taxon>Ditrysia</taxon>
        <taxon>Yponomeutoidea</taxon>
        <taxon>Plutellidae</taxon>
        <taxon>Plutella</taxon>
    </lineage>
</organism>
<dbReference type="InterPro" id="IPR026791">
    <property type="entry name" value="DOCK"/>
</dbReference>
<proteinExistence type="predicted"/>
<keyword evidence="3" id="KW-1185">Reference proteome</keyword>
<dbReference type="GO" id="GO:0005085">
    <property type="term" value="F:guanyl-nucleotide exchange factor activity"/>
    <property type="evidence" value="ECO:0007669"/>
    <property type="project" value="InterPro"/>
</dbReference>
<dbReference type="GO" id="GO:0007264">
    <property type="term" value="P:small GTPase-mediated signal transduction"/>
    <property type="evidence" value="ECO:0007669"/>
    <property type="project" value="InterPro"/>
</dbReference>
<dbReference type="PANTHER" id="PTHR23317">
    <property type="entry name" value="DEDICATOR OF CYTOKINESIS DOCK"/>
    <property type="match status" value="1"/>
</dbReference>
<evidence type="ECO:0000313" key="3">
    <source>
        <dbReference type="Proteomes" id="UP000653454"/>
    </source>
</evidence>
<gene>
    <name evidence="2" type="ORF">PLXY2_LOCUS2335</name>
</gene>
<feature type="domain" description="DOCKER Lobe A" evidence="1">
    <location>
        <begin position="2"/>
        <end position="83"/>
    </location>
</feature>
<protein>
    <submittedName>
        <fullName evidence="2">(diamondback moth) hypothetical protein</fullName>
    </submittedName>
</protein>
<dbReference type="Proteomes" id="UP000653454">
    <property type="component" value="Unassembled WGS sequence"/>
</dbReference>
<dbReference type="InterPro" id="IPR046769">
    <property type="entry name" value="DOCKER_Lobe_A"/>
</dbReference>
<comment type="caution">
    <text evidence="2">The sequence shown here is derived from an EMBL/GenBank/DDBJ whole genome shotgun (WGS) entry which is preliminary data.</text>
</comment>
<name>A0A8S4DII8_PLUXY</name>
<dbReference type="InterPro" id="IPR043161">
    <property type="entry name" value="DOCK_C_lobe_A"/>
</dbReference>
<dbReference type="Gene3D" id="1.25.40.410">
    <property type="match status" value="1"/>
</dbReference>
<dbReference type="PANTHER" id="PTHR23317:SF26">
    <property type="entry name" value="ZIZIMIN, ISOFORM K"/>
    <property type="match status" value="1"/>
</dbReference>
<evidence type="ECO:0000313" key="2">
    <source>
        <dbReference type="EMBL" id="CAG9099879.1"/>
    </source>
</evidence>
<accession>A0A8S4DII8</accession>
<evidence type="ECO:0000259" key="1">
    <source>
        <dbReference type="Pfam" id="PF06920"/>
    </source>
</evidence>
<reference evidence="2" key="1">
    <citation type="submission" date="2020-11" db="EMBL/GenBank/DDBJ databases">
        <authorList>
            <person name="Whiteford S."/>
        </authorList>
    </citation>
    <scope>NUCLEOTIDE SEQUENCE</scope>
</reference>
<dbReference type="AlphaFoldDB" id="A0A8S4DII8"/>
<dbReference type="EMBL" id="CAJHNJ030000005">
    <property type="protein sequence ID" value="CAG9099879.1"/>
    <property type="molecule type" value="Genomic_DNA"/>
</dbReference>